<dbReference type="FunFam" id="3.30.63.10:FF:000002">
    <property type="entry name" value="Guanylate kinase 1"/>
    <property type="match status" value="1"/>
</dbReference>
<dbReference type="InterPro" id="IPR017665">
    <property type="entry name" value="Guanylate_kinase"/>
</dbReference>
<organism evidence="11 12">
    <name type="scientific">Thermoleptolyngbya sichuanensis A183</name>
    <dbReference type="NCBI Taxonomy" id="2737172"/>
    <lineage>
        <taxon>Bacteria</taxon>
        <taxon>Bacillati</taxon>
        <taxon>Cyanobacteriota</taxon>
        <taxon>Cyanophyceae</taxon>
        <taxon>Oculatellales</taxon>
        <taxon>Oculatellaceae</taxon>
        <taxon>Thermoleptolyngbya</taxon>
        <taxon>Thermoleptolyngbya sichuanensis</taxon>
    </lineage>
</organism>
<comment type="function">
    <text evidence="9">Essential for recycling GMP and indirectly, cGMP.</text>
</comment>
<dbReference type="NCBIfam" id="TIGR03263">
    <property type="entry name" value="guanyl_kin"/>
    <property type="match status" value="1"/>
</dbReference>
<keyword evidence="4 9" id="KW-0808">Transferase</keyword>
<dbReference type="PANTHER" id="PTHR23117">
    <property type="entry name" value="GUANYLATE KINASE-RELATED"/>
    <property type="match status" value="1"/>
</dbReference>
<feature type="domain" description="Guanylate kinase-like" evidence="10">
    <location>
        <begin position="8"/>
        <end position="186"/>
    </location>
</feature>
<evidence type="ECO:0000256" key="8">
    <source>
        <dbReference type="ARBA" id="ARBA00030128"/>
    </source>
</evidence>
<dbReference type="PANTHER" id="PTHR23117:SF13">
    <property type="entry name" value="GUANYLATE KINASE"/>
    <property type="match status" value="1"/>
</dbReference>
<evidence type="ECO:0000313" key="11">
    <source>
        <dbReference type="EMBL" id="QKD81222.1"/>
    </source>
</evidence>
<dbReference type="InterPro" id="IPR020590">
    <property type="entry name" value="Guanylate_kinase_CS"/>
</dbReference>
<evidence type="ECO:0000256" key="3">
    <source>
        <dbReference type="ARBA" id="ARBA00016296"/>
    </source>
</evidence>
<evidence type="ECO:0000313" key="12">
    <source>
        <dbReference type="Proteomes" id="UP000505210"/>
    </source>
</evidence>
<dbReference type="CDD" id="cd00071">
    <property type="entry name" value="GMPK"/>
    <property type="match status" value="1"/>
</dbReference>
<gene>
    <name evidence="9 11" type="primary">gmk</name>
    <name evidence="11" type="ORF">HPC62_02685</name>
</gene>
<dbReference type="Proteomes" id="UP000505210">
    <property type="component" value="Chromosome"/>
</dbReference>
<evidence type="ECO:0000256" key="5">
    <source>
        <dbReference type="ARBA" id="ARBA00022741"/>
    </source>
</evidence>
<keyword evidence="7 9" id="KW-0067">ATP-binding</keyword>
<dbReference type="EC" id="2.7.4.8" evidence="2 9"/>
<evidence type="ECO:0000256" key="9">
    <source>
        <dbReference type="HAMAP-Rule" id="MF_00328"/>
    </source>
</evidence>
<evidence type="ECO:0000259" key="10">
    <source>
        <dbReference type="PROSITE" id="PS50052"/>
    </source>
</evidence>
<comment type="catalytic activity">
    <reaction evidence="9">
        <text>GMP + ATP = GDP + ADP</text>
        <dbReference type="Rhea" id="RHEA:20780"/>
        <dbReference type="ChEBI" id="CHEBI:30616"/>
        <dbReference type="ChEBI" id="CHEBI:58115"/>
        <dbReference type="ChEBI" id="CHEBI:58189"/>
        <dbReference type="ChEBI" id="CHEBI:456216"/>
        <dbReference type="EC" id="2.7.4.8"/>
    </reaction>
</comment>
<dbReference type="GO" id="GO:0004385">
    <property type="term" value="F:GMP kinase activity"/>
    <property type="evidence" value="ECO:0007669"/>
    <property type="project" value="UniProtKB-UniRule"/>
</dbReference>
<dbReference type="Gene3D" id="3.40.50.300">
    <property type="entry name" value="P-loop containing nucleotide triphosphate hydrolases"/>
    <property type="match status" value="1"/>
</dbReference>
<comment type="similarity">
    <text evidence="1 9">Belongs to the guanylate kinase family.</text>
</comment>
<dbReference type="InterPro" id="IPR027417">
    <property type="entry name" value="P-loop_NTPase"/>
</dbReference>
<evidence type="ECO:0000256" key="6">
    <source>
        <dbReference type="ARBA" id="ARBA00022777"/>
    </source>
</evidence>
<protein>
    <recommendedName>
        <fullName evidence="3 9">Guanylate kinase</fullName>
        <ecNumber evidence="2 9">2.7.4.8</ecNumber>
    </recommendedName>
    <alternativeName>
        <fullName evidence="8 9">GMP kinase</fullName>
    </alternativeName>
</protein>
<comment type="subcellular location">
    <subcellularLocation>
        <location evidence="9">Cytoplasm</location>
    </subcellularLocation>
</comment>
<evidence type="ECO:0000256" key="4">
    <source>
        <dbReference type="ARBA" id="ARBA00022679"/>
    </source>
</evidence>
<keyword evidence="6 9" id="KW-0418">Kinase</keyword>
<proteinExistence type="inferred from homology"/>
<dbReference type="RefSeq" id="WP_172353637.1">
    <property type="nucleotide sequence ID" value="NZ_CP053661.1"/>
</dbReference>
<dbReference type="InterPro" id="IPR008144">
    <property type="entry name" value="Guanylate_kin-like_dom"/>
</dbReference>
<dbReference type="InterPro" id="IPR008145">
    <property type="entry name" value="GK/Ca_channel_bsu"/>
</dbReference>
<dbReference type="GO" id="GO:0005524">
    <property type="term" value="F:ATP binding"/>
    <property type="evidence" value="ECO:0007669"/>
    <property type="project" value="UniProtKB-UniRule"/>
</dbReference>
<accession>A0A6M8B5C6</accession>
<dbReference type="Gene3D" id="3.30.63.10">
    <property type="entry name" value="Guanylate Kinase phosphate binding domain"/>
    <property type="match status" value="1"/>
</dbReference>
<dbReference type="KEGG" id="theu:HPC62_02685"/>
<keyword evidence="12" id="KW-1185">Reference proteome</keyword>
<dbReference type="AlphaFoldDB" id="A0A6M8B5C6"/>
<feature type="binding site" evidence="9">
    <location>
        <begin position="15"/>
        <end position="22"/>
    </location>
    <ligand>
        <name>ATP</name>
        <dbReference type="ChEBI" id="CHEBI:30616"/>
    </ligand>
</feature>
<evidence type="ECO:0000256" key="1">
    <source>
        <dbReference type="ARBA" id="ARBA00005790"/>
    </source>
</evidence>
<keyword evidence="5 9" id="KW-0547">Nucleotide-binding</keyword>
<dbReference type="HAMAP" id="MF_00328">
    <property type="entry name" value="Guanylate_kinase"/>
    <property type="match status" value="1"/>
</dbReference>
<evidence type="ECO:0000256" key="7">
    <source>
        <dbReference type="ARBA" id="ARBA00022840"/>
    </source>
</evidence>
<dbReference type="PROSITE" id="PS50052">
    <property type="entry name" value="GUANYLATE_KINASE_2"/>
    <property type="match status" value="1"/>
</dbReference>
<dbReference type="Pfam" id="PF00625">
    <property type="entry name" value="Guanylate_kin"/>
    <property type="match status" value="1"/>
</dbReference>
<reference evidence="11 12" key="1">
    <citation type="submission" date="2020-05" db="EMBL/GenBank/DDBJ databases">
        <title>Complete genome sequence of of a novel Thermoleptolyngbya strain isolated from hot springs of Ganzi, Sichuan China.</title>
        <authorList>
            <person name="Tang J."/>
            <person name="Daroch M."/>
            <person name="Li L."/>
            <person name="Waleron K."/>
            <person name="Waleron M."/>
            <person name="Waleron M."/>
        </authorList>
    </citation>
    <scope>NUCLEOTIDE SEQUENCE [LARGE SCALE GENOMIC DNA]</scope>
    <source>
        <strain evidence="11 12">PKUAC-SCTA183</strain>
    </source>
</reference>
<dbReference type="SMART" id="SM00072">
    <property type="entry name" value="GuKc"/>
    <property type="match status" value="1"/>
</dbReference>
<dbReference type="EMBL" id="CP053661">
    <property type="protein sequence ID" value="QKD81222.1"/>
    <property type="molecule type" value="Genomic_DNA"/>
</dbReference>
<evidence type="ECO:0000256" key="2">
    <source>
        <dbReference type="ARBA" id="ARBA00012961"/>
    </source>
</evidence>
<sequence>MQERWSSGRLIVLTGPSGVGKGTLLKALMTRHPELYLSISATTRAPRPGEVDGQHYLFLSRAEFQALVDQGELLEWAEFAGNCYGTPRRPVEAAVQEGKWVILEIELEGARQIRDTFPEALRIFVLPPSLHELEHRLRGRGQDSEEAIARRLERARAEINAADEFDVQVVNDDLGLALDRIERILFPAADTLPDPAIALSERVKTP</sequence>
<dbReference type="PROSITE" id="PS00856">
    <property type="entry name" value="GUANYLATE_KINASE_1"/>
    <property type="match status" value="1"/>
</dbReference>
<dbReference type="SUPFAM" id="SSF52540">
    <property type="entry name" value="P-loop containing nucleoside triphosphate hydrolases"/>
    <property type="match status" value="1"/>
</dbReference>
<dbReference type="GO" id="GO:0005829">
    <property type="term" value="C:cytosol"/>
    <property type="evidence" value="ECO:0007669"/>
    <property type="project" value="TreeGrafter"/>
</dbReference>
<name>A0A6M8B5C6_9CYAN</name>
<keyword evidence="9" id="KW-0963">Cytoplasm</keyword>